<sequence length="379" mass="42916">MAGLLKSFANLQISCKFLHPRVEAITVPSRGRKHLNYWPRKRNPIWLTKQTRVQYNENLTADNARFIKEVVDTKYSNSELSLGIAGSLRTSPLKVEPIEPKAEWQPSYRRTGVIAKKIGIYPLWLKNGKRVFTTLLQVLDNHVVRYIPPEDYKPILFKRKHKNNPRQERLGCLVVGSDSCDPQKFTKEYCGLFTDSGVMPKRVLTRFRVSPEAALAPGTPLVAAHYKPGQIVDIRGKTIDRGFQGVCKRWGFKGGPASHGVTKTHRRPGNIGGGGEKGRVWPGTKMPGHMGNRMRIHKGAKILRINTKYNVLWIHGISIPGETNSFVSIYDTILPLRRLKESPSFPTYLPTADEPLPEELFCDELHPFTEPTIQFSEES</sequence>
<feature type="region of interest" description="Disordered" evidence="6">
    <location>
        <begin position="257"/>
        <end position="291"/>
    </location>
</feature>
<dbReference type="GO" id="GO:0005762">
    <property type="term" value="C:mitochondrial large ribosomal subunit"/>
    <property type="evidence" value="ECO:0007669"/>
    <property type="project" value="TreeGrafter"/>
</dbReference>
<keyword evidence="3" id="KW-0687">Ribonucleoprotein</keyword>
<dbReference type="InterPro" id="IPR009000">
    <property type="entry name" value="Transl_B-barrel_sf"/>
</dbReference>
<dbReference type="InParanoid" id="A0A6J0C610"/>
<dbReference type="InterPro" id="IPR019927">
    <property type="entry name" value="Ribosomal_uL3_bac/org-type"/>
</dbReference>
<evidence type="ECO:0000256" key="1">
    <source>
        <dbReference type="ARBA" id="ARBA00006540"/>
    </source>
</evidence>
<evidence type="ECO:0000313" key="8">
    <source>
        <dbReference type="RefSeq" id="XP_015521972.1"/>
    </source>
</evidence>
<evidence type="ECO:0000313" key="7">
    <source>
        <dbReference type="Proteomes" id="UP000829291"/>
    </source>
</evidence>
<dbReference type="InterPro" id="IPR000597">
    <property type="entry name" value="Ribosomal_uL3"/>
</dbReference>
<keyword evidence="7" id="KW-1185">Reference proteome</keyword>
<dbReference type="GeneID" id="107225881"/>
<dbReference type="NCBIfam" id="TIGR03625">
    <property type="entry name" value="L3_bact"/>
    <property type="match status" value="1"/>
</dbReference>
<dbReference type="RefSeq" id="XP_015521972.1">
    <property type="nucleotide sequence ID" value="XM_015666486.2"/>
</dbReference>
<evidence type="ECO:0000256" key="5">
    <source>
        <dbReference type="ARBA" id="ARBA00035396"/>
    </source>
</evidence>
<evidence type="ECO:0000256" key="4">
    <source>
        <dbReference type="ARBA" id="ARBA00035209"/>
    </source>
</evidence>
<evidence type="ECO:0000256" key="2">
    <source>
        <dbReference type="ARBA" id="ARBA00022980"/>
    </source>
</evidence>
<protein>
    <recommendedName>
        <fullName evidence="4">Large ribosomal subunit protein uL3m</fullName>
    </recommendedName>
    <alternativeName>
        <fullName evidence="5">39S ribosomal protein L3, mitochondrial</fullName>
    </alternativeName>
</protein>
<dbReference type="GO" id="GO:0006412">
    <property type="term" value="P:translation"/>
    <property type="evidence" value="ECO:0007669"/>
    <property type="project" value="InterPro"/>
</dbReference>
<accession>A0A6J0C610</accession>
<comment type="similarity">
    <text evidence="1">Belongs to the universal ribosomal protein uL3 family.</text>
</comment>
<evidence type="ECO:0000256" key="3">
    <source>
        <dbReference type="ARBA" id="ARBA00023274"/>
    </source>
</evidence>
<name>A0A6J0C610_NEOLC</name>
<dbReference type="SUPFAM" id="SSF50447">
    <property type="entry name" value="Translation proteins"/>
    <property type="match status" value="1"/>
</dbReference>
<dbReference type="PANTHER" id="PTHR11229:SF8">
    <property type="entry name" value="LARGE RIBOSOMAL SUBUNIT PROTEIN UL3M"/>
    <property type="match status" value="1"/>
</dbReference>
<keyword evidence="2 8" id="KW-0689">Ribosomal protein</keyword>
<reference evidence="8" key="1">
    <citation type="submission" date="2025-08" db="UniProtKB">
        <authorList>
            <consortium name="RefSeq"/>
        </authorList>
    </citation>
    <scope>IDENTIFICATION</scope>
    <source>
        <tissue evidence="8">Thorax and Abdomen</tissue>
    </source>
</reference>
<dbReference type="CTD" id="11222"/>
<dbReference type="Proteomes" id="UP000829291">
    <property type="component" value="Chromosome 2"/>
</dbReference>
<proteinExistence type="inferred from homology"/>
<dbReference type="FunCoup" id="A0A6J0C610">
    <property type="interactions" value="1234"/>
</dbReference>
<dbReference type="Pfam" id="PF00297">
    <property type="entry name" value="Ribosomal_L3"/>
    <property type="match status" value="1"/>
</dbReference>
<dbReference type="KEGG" id="nlo:107225881"/>
<dbReference type="OrthoDB" id="274683at2759"/>
<dbReference type="Gene3D" id="2.40.30.10">
    <property type="entry name" value="Translation factors"/>
    <property type="match status" value="2"/>
</dbReference>
<evidence type="ECO:0000256" key="6">
    <source>
        <dbReference type="SAM" id="MobiDB-lite"/>
    </source>
</evidence>
<dbReference type="FunFam" id="2.40.30.10:FF:000049">
    <property type="entry name" value="39S ribosomal protein L3, mitochondrial"/>
    <property type="match status" value="1"/>
</dbReference>
<dbReference type="GO" id="GO:0003735">
    <property type="term" value="F:structural constituent of ribosome"/>
    <property type="evidence" value="ECO:0007669"/>
    <property type="project" value="InterPro"/>
</dbReference>
<organism evidence="8">
    <name type="scientific">Neodiprion lecontei</name>
    <name type="common">Redheaded pine sawfly</name>
    <dbReference type="NCBI Taxonomy" id="441921"/>
    <lineage>
        <taxon>Eukaryota</taxon>
        <taxon>Metazoa</taxon>
        <taxon>Ecdysozoa</taxon>
        <taxon>Arthropoda</taxon>
        <taxon>Hexapoda</taxon>
        <taxon>Insecta</taxon>
        <taxon>Pterygota</taxon>
        <taxon>Neoptera</taxon>
        <taxon>Endopterygota</taxon>
        <taxon>Hymenoptera</taxon>
        <taxon>Tenthredinoidea</taxon>
        <taxon>Diprionidae</taxon>
        <taxon>Diprioninae</taxon>
        <taxon>Neodiprion</taxon>
    </lineage>
</organism>
<dbReference type="AlphaFoldDB" id="A0A6J0C610"/>
<gene>
    <name evidence="8" type="primary">LOC107225881</name>
</gene>
<dbReference type="PANTHER" id="PTHR11229">
    <property type="entry name" value="50S RIBOSOMAL PROTEIN L3"/>
    <property type="match status" value="1"/>
</dbReference>